<dbReference type="OrthoDB" id="5419460at2759"/>
<feature type="compositionally biased region" description="Polar residues" evidence="1">
    <location>
        <begin position="225"/>
        <end position="239"/>
    </location>
</feature>
<dbReference type="GO" id="GO:0030866">
    <property type="term" value="P:cortical actin cytoskeleton organization"/>
    <property type="evidence" value="ECO:0007669"/>
    <property type="project" value="TreeGrafter"/>
</dbReference>
<dbReference type="GO" id="GO:0005938">
    <property type="term" value="C:cell cortex"/>
    <property type="evidence" value="ECO:0007669"/>
    <property type="project" value="TreeGrafter"/>
</dbReference>
<feature type="compositionally biased region" description="Low complexity" evidence="1">
    <location>
        <begin position="281"/>
        <end position="296"/>
    </location>
</feature>
<dbReference type="Proteomes" id="UP000094112">
    <property type="component" value="Unassembled WGS sequence"/>
</dbReference>
<feature type="region of interest" description="Disordered" evidence="1">
    <location>
        <begin position="529"/>
        <end position="585"/>
    </location>
</feature>
<sequence length="597" mass="61247">MRWPYILSLLALLGAGLLLFFNILCGASTSSVLGQFYWLQADTSGISGAHPTTRWTNYDSCGVRNGRNYDCSSKQAGYPMSPRANFGQSSGIPSGLSSRKGITYYLSRVGWAFLLLGLLFTILALLPVAVSFCIPGLSILGIGSNFATNAALLFTVLSACLLTAAYVKARNAFRSDGRQTSLGKKMFAFIWTSVFLLFLSSLFSGVGCIGSMFGKRREKKRYSDNYDSSSHETYGNNYVQEKRNDPEQGRGGFFSRKNRQNENLEDVGYAAGLGASGAGTGAAAAGSNTRGATSTGDAVTRNPQTGETLDDVAYAAGYGASGATTDITQEPQQAHTKGSSGLGTTAAGVGAAGAGAAALGHRQSKKNDTIPEANENEYSSYGTGKGSTGADTGYQTGAYGSSGKTRDLTGNTSGTYGSSNKHPDQMYGAGVGENEYYHPDSGAAGTYNEASKPYDTGAATGYGLKSTQPNSAQAGSYGDADTTSSSNKGLWGAAAAALGLGGAAAAANHKDTDQTDNYGSNSAYGRDTTAGATAGESSGGFGTTGRGVSDSTTHKTSAQYGDSTGYGNDYQDQTNYGSKSGSGYGTTAAGAATGAGL</sequence>
<keyword evidence="4" id="KW-1185">Reference proteome</keyword>
<feature type="region of interest" description="Disordered" evidence="1">
    <location>
        <begin position="357"/>
        <end position="434"/>
    </location>
</feature>
<feature type="transmembrane region" description="Helical" evidence="2">
    <location>
        <begin position="146"/>
        <end position="167"/>
    </location>
</feature>
<feature type="transmembrane region" description="Helical" evidence="2">
    <location>
        <begin position="187"/>
        <end position="213"/>
    </location>
</feature>
<evidence type="ECO:0000313" key="3">
    <source>
        <dbReference type="EMBL" id="ODQ61895.1"/>
    </source>
</evidence>
<proteinExistence type="predicted"/>
<dbReference type="EMBL" id="KV454208">
    <property type="protein sequence ID" value="ODQ61895.1"/>
    <property type="molecule type" value="Genomic_DNA"/>
</dbReference>
<dbReference type="GO" id="GO:0005886">
    <property type="term" value="C:plasma membrane"/>
    <property type="evidence" value="ECO:0007669"/>
    <property type="project" value="InterPro"/>
</dbReference>
<feature type="compositionally biased region" description="Polar residues" evidence="1">
    <location>
        <begin position="324"/>
        <end position="337"/>
    </location>
</feature>
<evidence type="ECO:0000256" key="2">
    <source>
        <dbReference type="SAM" id="Phobius"/>
    </source>
</evidence>
<feature type="transmembrane region" description="Helical" evidence="2">
    <location>
        <begin position="109"/>
        <end position="134"/>
    </location>
</feature>
<dbReference type="GeneID" id="30203320"/>
<dbReference type="AlphaFoldDB" id="A0A1E3P909"/>
<dbReference type="InterPro" id="IPR009571">
    <property type="entry name" value="SUR7/Rim9-like_fungi"/>
</dbReference>
<evidence type="ECO:0000256" key="1">
    <source>
        <dbReference type="SAM" id="MobiDB-lite"/>
    </source>
</evidence>
<protein>
    <submittedName>
        <fullName evidence="3">Uncharacterized protein</fullName>
    </submittedName>
</protein>
<dbReference type="PANTHER" id="PTHR36414">
    <property type="entry name" value="PROTEIN SUR7"/>
    <property type="match status" value="1"/>
</dbReference>
<dbReference type="GO" id="GO:0006897">
    <property type="term" value="P:endocytosis"/>
    <property type="evidence" value="ECO:0007669"/>
    <property type="project" value="TreeGrafter"/>
</dbReference>
<feature type="non-terminal residue" evidence="3">
    <location>
        <position position="597"/>
    </location>
</feature>
<evidence type="ECO:0000313" key="4">
    <source>
        <dbReference type="Proteomes" id="UP000094112"/>
    </source>
</evidence>
<accession>A0A1E3P909</accession>
<feature type="compositionally biased region" description="Polar residues" evidence="1">
    <location>
        <begin position="465"/>
        <end position="474"/>
    </location>
</feature>
<dbReference type="GO" id="GO:0045121">
    <property type="term" value="C:membrane raft"/>
    <property type="evidence" value="ECO:0007669"/>
    <property type="project" value="TreeGrafter"/>
</dbReference>
<feature type="compositionally biased region" description="Polar residues" evidence="1">
    <location>
        <begin position="550"/>
        <end position="576"/>
    </location>
</feature>
<dbReference type="PANTHER" id="PTHR36414:SF3">
    <property type="entry name" value="SUR7 FAMILY PROTEIN FMP45"/>
    <property type="match status" value="1"/>
</dbReference>
<feature type="region of interest" description="Disordered" evidence="1">
    <location>
        <begin position="224"/>
        <end position="258"/>
    </location>
</feature>
<dbReference type="GO" id="GO:0031505">
    <property type="term" value="P:fungal-type cell wall organization"/>
    <property type="evidence" value="ECO:0007669"/>
    <property type="project" value="TreeGrafter"/>
</dbReference>
<feature type="region of interest" description="Disordered" evidence="1">
    <location>
        <begin position="460"/>
        <end position="485"/>
    </location>
</feature>
<name>A0A1E3P909_WICAA</name>
<keyword evidence="2" id="KW-1133">Transmembrane helix</keyword>
<gene>
    <name evidence="3" type="ORF">WICANDRAFT_86926</name>
</gene>
<feature type="compositionally biased region" description="Polar residues" evidence="1">
    <location>
        <begin position="393"/>
        <end position="420"/>
    </location>
</feature>
<dbReference type="GO" id="GO:0032185">
    <property type="term" value="P:septin cytoskeleton organization"/>
    <property type="evidence" value="ECO:0007669"/>
    <property type="project" value="TreeGrafter"/>
</dbReference>
<dbReference type="RefSeq" id="XP_019041102.1">
    <property type="nucleotide sequence ID" value="XM_019186074.1"/>
</dbReference>
<feature type="region of interest" description="Disordered" evidence="1">
    <location>
        <begin position="323"/>
        <end position="342"/>
    </location>
</feature>
<reference evidence="3 4" key="1">
    <citation type="journal article" date="2016" name="Proc. Natl. Acad. Sci. U.S.A.">
        <title>Comparative genomics of biotechnologically important yeasts.</title>
        <authorList>
            <person name="Riley R."/>
            <person name="Haridas S."/>
            <person name="Wolfe K.H."/>
            <person name="Lopes M.R."/>
            <person name="Hittinger C.T."/>
            <person name="Goeker M."/>
            <person name="Salamov A.A."/>
            <person name="Wisecaver J.H."/>
            <person name="Long T.M."/>
            <person name="Calvey C.H."/>
            <person name="Aerts A.L."/>
            <person name="Barry K.W."/>
            <person name="Choi C."/>
            <person name="Clum A."/>
            <person name="Coughlan A.Y."/>
            <person name="Deshpande S."/>
            <person name="Douglass A.P."/>
            <person name="Hanson S.J."/>
            <person name="Klenk H.-P."/>
            <person name="LaButti K.M."/>
            <person name="Lapidus A."/>
            <person name="Lindquist E.A."/>
            <person name="Lipzen A.M."/>
            <person name="Meier-Kolthoff J.P."/>
            <person name="Ohm R.A."/>
            <person name="Otillar R.P."/>
            <person name="Pangilinan J.L."/>
            <person name="Peng Y."/>
            <person name="Rokas A."/>
            <person name="Rosa C.A."/>
            <person name="Scheuner C."/>
            <person name="Sibirny A.A."/>
            <person name="Slot J.C."/>
            <person name="Stielow J.B."/>
            <person name="Sun H."/>
            <person name="Kurtzman C.P."/>
            <person name="Blackwell M."/>
            <person name="Grigoriev I.V."/>
            <person name="Jeffries T.W."/>
        </authorList>
    </citation>
    <scope>NUCLEOTIDE SEQUENCE [LARGE SCALE GENOMIC DNA]</scope>
    <source>
        <strain evidence="4">ATCC 58044 / CBS 1984 / NCYC 433 / NRRL Y-366-8</strain>
    </source>
</reference>
<feature type="region of interest" description="Disordered" evidence="1">
    <location>
        <begin position="280"/>
        <end position="307"/>
    </location>
</feature>
<organism evidence="3 4">
    <name type="scientific">Wickerhamomyces anomalus (strain ATCC 58044 / CBS 1984 / NCYC 433 / NRRL Y-366-8)</name>
    <name type="common">Yeast</name>
    <name type="synonym">Hansenula anomala</name>
    <dbReference type="NCBI Taxonomy" id="683960"/>
    <lineage>
        <taxon>Eukaryota</taxon>
        <taxon>Fungi</taxon>
        <taxon>Dikarya</taxon>
        <taxon>Ascomycota</taxon>
        <taxon>Saccharomycotina</taxon>
        <taxon>Saccharomycetes</taxon>
        <taxon>Phaffomycetales</taxon>
        <taxon>Wickerhamomycetaceae</taxon>
        <taxon>Wickerhamomyces</taxon>
    </lineage>
</organism>
<keyword evidence="2" id="KW-0812">Transmembrane</keyword>
<keyword evidence="2" id="KW-0472">Membrane</keyword>
<dbReference type="Pfam" id="PF06687">
    <property type="entry name" value="SUR7"/>
    <property type="match status" value="1"/>
</dbReference>